<reference evidence="1" key="1">
    <citation type="submission" date="2020-02" db="EMBL/GenBank/DDBJ databases">
        <authorList>
            <person name="Meier V. D."/>
        </authorList>
    </citation>
    <scope>NUCLEOTIDE SEQUENCE</scope>
    <source>
        <strain evidence="1">AVDCRST_MAG94</strain>
    </source>
</reference>
<evidence type="ECO:0000313" key="1">
    <source>
        <dbReference type="EMBL" id="CAA9422138.1"/>
    </source>
</evidence>
<sequence length="91" mass="9437">MNRQQLRAIAQLTLAEAYLNRKAARQDVVALNPNVTARMGDRDANTGKRILTTASGSLSAKLITTSGGIAKGGVLPSVTLGKGANYGDAKP</sequence>
<accession>A0A6J4PUE9</accession>
<proteinExistence type="predicted"/>
<dbReference type="EMBL" id="CADCTY010002425">
    <property type="protein sequence ID" value="CAA9422138.1"/>
    <property type="molecule type" value="Genomic_DNA"/>
</dbReference>
<gene>
    <name evidence="1" type="ORF">AVDCRST_MAG94-7064</name>
</gene>
<protein>
    <submittedName>
        <fullName evidence="1">Uncharacterized protein</fullName>
    </submittedName>
</protein>
<organism evidence="1">
    <name type="scientific">uncultured Leptolyngbya sp</name>
    <dbReference type="NCBI Taxonomy" id="332963"/>
    <lineage>
        <taxon>Bacteria</taxon>
        <taxon>Bacillati</taxon>
        <taxon>Cyanobacteriota</taxon>
        <taxon>Cyanophyceae</taxon>
        <taxon>Leptolyngbyales</taxon>
        <taxon>Leptolyngbyaceae</taxon>
        <taxon>Leptolyngbya group</taxon>
        <taxon>Leptolyngbya</taxon>
        <taxon>environmental samples</taxon>
    </lineage>
</organism>
<dbReference type="AlphaFoldDB" id="A0A6J4PUE9"/>
<name>A0A6J4PUE9_9CYAN</name>